<comment type="caution">
    <text evidence="3">The sequence shown here is derived from an EMBL/GenBank/DDBJ whole genome shotgun (WGS) entry which is preliminary data.</text>
</comment>
<keyword evidence="5" id="KW-1185">Reference proteome</keyword>
<reference evidence="2 5" key="1">
    <citation type="submission" date="2018-02" db="EMBL/GenBank/DDBJ databases">
        <title>Deep subsurface shale carbon reservoir microbial communities from Ohio and West Virginia, USA.</title>
        <authorList>
            <person name="Wrighton K."/>
        </authorList>
    </citation>
    <scope>NUCLEOTIDE SEQUENCE [LARGE SCALE GENOMIC DNA]</scope>
    <source>
        <strain evidence="2 5">UTICA-S1B6</strain>
    </source>
</reference>
<evidence type="ECO:0000313" key="3">
    <source>
        <dbReference type="EMBL" id="PPK55674.1"/>
    </source>
</evidence>
<feature type="compositionally biased region" description="Basic and acidic residues" evidence="1">
    <location>
        <begin position="1"/>
        <end position="16"/>
    </location>
</feature>
<evidence type="ECO:0000313" key="2">
    <source>
        <dbReference type="EMBL" id="PPK52780.1"/>
    </source>
</evidence>
<dbReference type="Proteomes" id="UP000239648">
    <property type="component" value="Unassembled WGS sequence"/>
</dbReference>
<sequence>MAEHKRHMDVPQERFSESPTQPDAGDLPDELDHARQAIRQKQTFRDTL</sequence>
<dbReference type="EMBL" id="PTIT01000004">
    <property type="protein sequence ID" value="PPK52780.1"/>
    <property type="molecule type" value="Genomic_DNA"/>
</dbReference>
<feature type="region of interest" description="Disordered" evidence="1">
    <location>
        <begin position="1"/>
        <end position="30"/>
    </location>
</feature>
<evidence type="ECO:0000313" key="5">
    <source>
        <dbReference type="Proteomes" id="UP000239648"/>
    </source>
</evidence>
<reference evidence="3 4" key="2">
    <citation type="submission" date="2018-02" db="EMBL/GenBank/DDBJ databases">
        <title>Subsurface microbial communities from deep shales in Ohio and West Virginia, USA.</title>
        <authorList>
            <person name="Wrighton K."/>
        </authorList>
    </citation>
    <scope>NUCLEOTIDE SEQUENCE [LARGE SCALE GENOMIC DNA]</scope>
    <source>
        <strain evidence="3 4">UTICA-S1B9</strain>
    </source>
</reference>
<gene>
    <name evidence="3" type="ORF">B0H24_100476</name>
    <name evidence="2" type="ORF">BY455_104100</name>
</gene>
<dbReference type="EMBL" id="PTIU01000004">
    <property type="protein sequence ID" value="PPK55674.1"/>
    <property type="molecule type" value="Genomic_DNA"/>
</dbReference>
<protein>
    <submittedName>
        <fullName evidence="3">Uncharacterized protein</fullName>
    </submittedName>
</protein>
<evidence type="ECO:0000313" key="4">
    <source>
        <dbReference type="Proteomes" id="UP000239446"/>
    </source>
</evidence>
<evidence type="ECO:0000256" key="1">
    <source>
        <dbReference type="SAM" id="MobiDB-lite"/>
    </source>
</evidence>
<organism evidence="3 4">
    <name type="scientific">Marinobacter persicus</name>
    <dbReference type="NCBI Taxonomy" id="930118"/>
    <lineage>
        <taxon>Bacteria</taxon>
        <taxon>Pseudomonadati</taxon>
        <taxon>Pseudomonadota</taxon>
        <taxon>Gammaproteobacteria</taxon>
        <taxon>Pseudomonadales</taxon>
        <taxon>Marinobacteraceae</taxon>
        <taxon>Marinobacter</taxon>
    </lineage>
</organism>
<dbReference type="Proteomes" id="UP000239446">
    <property type="component" value="Unassembled WGS sequence"/>
</dbReference>
<dbReference type="AlphaFoldDB" id="A0A2S6G8W6"/>
<proteinExistence type="predicted"/>
<name>A0A2S6G8W6_9GAMM</name>
<accession>A0A2S6G8W6</accession>